<protein>
    <recommendedName>
        <fullName evidence="9">Sugar phosphate transporter domain-containing protein</fullName>
    </recommendedName>
</protein>
<dbReference type="Proteomes" id="UP001189429">
    <property type="component" value="Unassembled WGS sequence"/>
</dbReference>
<comment type="caution">
    <text evidence="7">The sequence shown here is derived from an EMBL/GenBank/DDBJ whole genome shotgun (WGS) entry which is preliminary data.</text>
</comment>
<gene>
    <name evidence="7" type="ORF">PCOR1329_LOCUS83905</name>
</gene>
<keyword evidence="4 6" id="KW-1133">Transmembrane helix</keyword>
<organism evidence="7 8">
    <name type="scientific">Prorocentrum cordatum</name>
    <dbReference type="NCBI Taxonomy" id="2364126"/>
    <lineage>
        <taxon>Eukaryota</taxon>
        <taxon>Sar</taxon>
        <taxon>Alveolata</taxon>
        <taxon>Dinophyceae</taxon>
        <taxon>Prorocentrales</taxon>
        <taxon>Prorocentraceae</taxon>
        <taxon>Prorocentrum</taxon>
    </lineage>
</organism>
<keyword evidence="5 6" id="KW-0472">Membrane</keyword>
<evidence type="ECO:0000313" key="7">
    <source>
        <dbReference type="EMBL" id="CAK0909516.1"/>
    </source>
</evidence>
<feature type="transmembrane region" description="Helical" evidence="6">
    <location>
        <begin position="48"/>
        <end position="71"/>
    </location>
</feature>
<sequence>MASEAPVGAAAPPSAWRLALLAGVFFTGMTLMEIVLEGATRRFSHAETVGLLLTLAQFSGCTVLAVLGGGASGAVQGPAAPEGPAAAARGWLPFVGLSCLVWCGTGLANVAVSWVQYPVKVVFKSSKLIPTMGVSVLMGNSRTFGALDYLAAVLLCAGAAGFSFHAGKIGESSQLVLLGIALLTCTMFCDAVSANAQQRLMQRTGVPPMVMMLRLNLCGVLVSLGILAASGQAGVAARLLAAEPLVLAYSPGGCWESGGSAEAWPAPPSRGRPGAA</sequence>
<dbReference type="Pfam" id="PF08449">
    <property type="entry name" value="UAA"/>
    <property type="match status" value="1"/>
</dbReference>
<evidence type="ECO:0000256" key="2">
    <source>
        <dbReference type="ARBA" id="ARBA00022448"/>
    </source>
</evidence>
<evidence type="ECO:0000256" key="5">
    <source>
        <dbReference type="ARBA" id="ARBA00023136"/>
    </source>
</evidence>
<feature type="transmembrane region" description="Helical" evidence="6">
    <location>
        <begin position="176"/>
        <end position="196"/>
    </location>
</feature>
<evidence type="ECO:0000256" key="4">
    <source>
        <dbReference type="ARBA" id="ARBA00022989"/>
    </source>
</evidence>
<dbReference type="InterPro" id="IPR013657">
    <property type="entry name" value="SCL35B1-4/HUT1"/>
</dbReference>
<dbReference type="PANTHER" id="PTHR10778">
    <property type="entry name" value="SOLUTE CARRIER FAMILY 35 MEMBER B"/>
    <property type="match status" value="1"/>
</dbReference>
<evidence type="ECO:0000256" key="3">
    <source>
        <dbReference type="ARBA" id="ARBA00022692"/>
    </source>
</evidence>
<keyword evidence="2" id="KW-0813">Transport</keyword>
<dbReference type="PANTHER" id="PTHR10778:SF8">
    <property type="entry name" value="ADENOSINE 3'-PHOSPHO 5'-PHOSPHOSULFATE TRANSPORTER 2"/>
    <property type="match status" value="1"/>
</dbReference>
<evidence type="ECO:0008006" key="9">
    <source>
        <dbReference type="Google" id="ProtNLM"/>
    </source>
</evidence>
<proteinExistence type="predicted"/>
<reference evidence="7" key="1">
    <citation type="submission" date="2023-10" db="EMBL/GenBank/DDBJ databases">
        <authorList>
            <person name="Chen Y."/>
            <person name="Shah S."/>
            <person name="Dougan E. K."/>
            <person name="Thang M."/>
            <person name="Chan C."/>
        </authorList>
    </citation>
    <scope>NUCLEOTIDE SEQUENCE [LARGE SCALE GENOMIC DNA]</scope>
</reference>
<feature type="transmembrane region" description="Helical" evidence="6">
    <location>
        <begin position="15"/>
        <end position="36"/>
    </location>
</feature>
<name>A0ABN9YA67_9DINO</name>
<keyword evidence="3 6" id="KW-0812">Transmembrane</keyword>
<evidence type="ECO:0000313" key="8">
    <source>
        <dbReference type="Proteomes" id="UP001189429"/>
    </source>
</evidence>
<evidence type="ECO:0000256" key="1">
    <source>
        <dbReference type="ARBA" id="ARBA00004141"/>
    </source>
</evidence>
<comment type="subcellular location">
    <subcellularLocation>
        <location evidence="1">Membrane</location>
        <topology evidence="1">Multi-pass membrane protein</topology>
    </subcellularLocation>
</comment>
<accession>A0ABN9YA67</accession>
<keyword evidence="8" id="KW-1185">Reference proteome</keyword>
<evidence type="ECO:0000256" key="6">
    <source>
        <dbReference type="SAM" id="Phobius"/>
    </source>
</evidence>
<feature type="transmembrane region" description="Helical" evidence="6">
    <location>
        <begin position="217"/>
        <end position="241"/>
    </location>
</feature>
<feature type="transmembrane region" description="Helical" evidence="6">
    <location>
        <begin position="91"/>
        <end position="115"/>
    </location>
</feature>
<dbReference type="EMBL" id="CAUYUJ010022210">
    <property type="protein sequence ID" value="CAK0909516.1"/>
    <property type="molecule type" value="Genomic_DNA"/>
</dbReference>
<feature type="transmembrane region" description="Helical" evidence="6">
    <location>
        <begin position="146"/>
        <end position="164"/>
    </location>
</feature>